<keyword evidence="7" id="KW-1185">Reference proteome</keyword>
<sequence length="456" mass="51350">MDSPREIAPAPAVNDCDATSQNQGTEPTKLCLFMPSMTVAEQISRVLRYVQDPVGYLKSSIGEAAFDRRKELLCVPYEIDRDVYGRSDSKHRFEEHVARNVLGKQHCLFFITGVQAQLAAIRIHCDHVGRPHAAWHVSSHLESAEERAFEALYGLKRTLLGKSATELPTAGEIKTVLSLPLAERPAVLLIELPNRELGCKTYTYLELEQIYQACKEAQVRLHLDGARLGEIEPYYMATAAKTFQDIAALFDSVYVSFHKGLGGVSGAMLVHNEETFIDEARMWQRRTGGNAFTLYYEAIDCERGFNESIGTFARKREKMMDVAARISIMTEGSKTSDGKRIVSFAPEVPTCCQANTVFEGFTVAELEGARDAVQQKTNVRVFERLRPKETLDEKLAAARKPNREQNCERRPQSEEDDRCHTIEWMMIGVTELIQTDVFVKAYVDLCEELVALSRHS</sequence>
<evidence type="ECO:0000256" key="2">
    <source>
        <dbReference type="ARBA" id="ARBA00006966"/>
    </source>
</evidence>
<protein>
    <recommendedName>
        <fullName evidence="5">Aromatic amino acid beta-eliminating lyase/threonine aldolase domain-containing protein</fullName>
    </recommendedName>
</protein>
<comment type="caution">
    <text evidence="6">The sequence shown here is derived from an EMBL/GenBank/DDBJ whole genome shotgun (WGS) entry which is preliminary data.</text>
</comment>
<dbReference type="AlphaFoldDB" id="A0A4U0TQQ4"/>
<dbReference type="GO" id="GO:0006545">
    <property type="term" value="P:glycine biosynthetic process"/>
    <property type="evidence" value="ECO:0007669"/>
    <property type="project" value="TreeGrafter"/>
</dbReference>
<evidence type="ECO:0000259" key="5">
    <source>
        <dbReference type="Pfam" id="PF01212"/>
    </source>
</evidence>
<gene>
    <name evidence="6" type="ORF">B0A50_06758</name>
</gene>
<dbReference type="PANTHER" id="PTHR48097:SF9">
    <property type="entry name" value="L-THREONINE ALDOLASE"/>
    <property type="match status" value="1"/>
</dbReference>
<evidence type="ECO:0000313" key="7">
    <source>
        <dbReference type="Proteomes" id="UP000308549"/>
    </source>
</evidence>
<evidence type="ECO:0000313" key="6">
    <source>
        <dbReference type="EMBL" id="TKA24438.1"/>
    </source>
</evidence>
<dbReference type="EMBL" id="NAJL01000044">
    <property type="protein sequence ID" value="TKA24438.1"/>
    <property type="molecule type" value="Genomic_DNA"/>
</dbReference>
<dbReference type="InterPro" id="IPR015424">
    <property type="entry name" value="PyrdxlP-dep_Trfase"/>
</dbReference>
<dbReference type="Proteomes" id="UP000308549">
    <property type="component" value="Unassembled WGS sequence"/>
</dbReference>
<dbReference type="Gene3D" id="3.40.640.10">
    <property type="entry name" value="Type I PLP-dependent aspartate aminotransferase-like (Major domain)"/>
    <property type="match status" value="1"/>
</dbReference>
<evidence type="ECO:0000256" key="3">
    <source>
        <dbReference type="ARBA" id="ARBA00022898"/>
    </source>
</evidence>
<dbReference type="GO" id="GO:0005829">
    <property type="term" value="C:cytosol"/>
    <property type="evidence" value="ECO:0007669"/>
    <property type="project" value="TreeGrafter"/>
</dbReference>
<feature type="region of interest" description="Disordered" evidence="4">
    <location>
        <begin position="1"/>
        <end position="22"/>
    </location>
</feature>
<proteinExistence type="inferred from homology"/>
<comment type="cofactor">
    <cofactor evidence="1">
        <name>pyridoxal 5'-phosphate</name>
        <dbReference type="ChEBI" id="CHEBI:597326"/>
    </cofactor>
</comment>
<dbReference type="PANTHER" id="PTHR48097">
    <property type="entry name" value="L-THREONINE ALDOLASE-RELATED"/>
    <property type="match status" value="1"/>
</dbReference>
<comment type="similarity">
    <text evidence="2">Belongs to the threonine aldolase family.</text>
</comment>
<evidence type="ECO:0000256" key="4">
    <source>
        <dbReference type="SAM" id="MobiDB-lite"/>
    </source>
</evidence>
<accession>A0A4U0TQQ4</accession>
<dbReference type="GO" id="GO:0006567">
    <property type="term" value="P:L-threonine catabolic process"/>
    <property type="evidence" value="ECO:0007669"/>
    <property type="project" value="TreeGrafter"/>
</dbReference>
<dbReference type="SUPFAM" id="SSF53383">
    <property type="entry name" value="PLP-dependent transferases"/>
    <property type="match status" value="1"/>
</dbReference>
<evidence type="ECO:0000256" key="1">
    <source>
        <dbReference type="ARBA" id="ARBA00001933"/>
    </source>
</evidence>
<reference evidence="6 7" key="1">
    <citation type="submission" date="2017-03" db="EMBL/GenBank/DDBJ databases">
        <title>Genomes of endolithic fungi from Antarctica.</title>
        <authorList>
            <person name="Coleine C."/>
            <person name="Masonjones S."/>
            <person name="Stajich J.E."/>
        </authorList>
    </citation>
    <scope>NUCLEOTIDE SEQUENCE [LARGE SCALE GENOMIC DNA]</scope>
    <source>
        <strain evidence="6 7">CCFEE 6315</strain>
    </source>
</reference>
<dbReference type="GO" id="GO:0008732">
    <property type="term" value="F:L-allo-threonine aldolase activity"/>
    <property type="evidence" value="ECO:0007669"/>
    <property type="project" value="TreeGrafter"/>
</dbReference>
<dbReference type="Pfam" id="PF01212">
    <property type="entry name" value="Beta_elim_lyase"/>
    <property type="match status" value="1"/>
</dbReference>
<keyword evidence="3" id="KW-0663">Pyridoxal phosphate</keyword>
<feature type="domain" description="Aromatic amino acid beta-eliminating lyase/threonine aldolase" evidence="5">
    <location>
        <begin position="79"/>
        <end position="290"/>
    </location>
</feature>
<dbReference type="OrthoDB" id="10261951at2759"/>
<name>A0A4U0TQQ4_9PEZI</name>
<dbReference type="InterPro" id="IPR015421">
    <property type="entry name" value="PyrdxlP-dep_Trfase_major"/>
</dbReference>
<dbReference type="InterPro" id="IPR001597">
    <property type="entry name" value="ArAA_b-elim_lyase/Thr_aldolase"/>
</dbReference>
<organism evidence="6 7">
    <name type="scientific">Salinomyces thailandicus</name>
    <dbReference type="NCBI Taxonomy" id="706561"/>
    <lineage>
        <taxon>Eukaryota</taxon>
        <taxon>Fungi</taxon>
        <taxon>Dikarya</taxon>
        <taxon>Ascomycota</taxon>
        <taxon>Pezizomycotina</taxon>
        <taxon>Dothideomycetes</taxon>
        <taxon>Dothideomycetidae</taxon>
        <taxon>Mycosphaerellales</taxon>
        <taxon>Teratosphaeriaceae</taxon>
        <taxon>Salinomyces</taxon>
    </lineage>
</organism>